<dbReference type="InterPro" id="IPR003599">
    <property type="entry name" value="Ig_sub"/>
</dbReference>
<comment type="caution">
    <text evidence="6">The sequence shown here is derived from an EMBL/GenBank/DDBJ whole genome shotgun (WGS) entry which is preliminary data.</text>
</comment>
<keyword evidence="2" id="KW-0812">Transmembrane</keyword>
<feature type="transmembrane region" description="Helical" evidence="2">
    <location>
        <begin position="240"/>
        <end position="264"/>
    </location>
</feature>
<dbReference type="Proteomes" id="UP001107558">
    <property type="component" value="Chromosome 1"/>
</dbReference>
<dbReference type="CDD" id="cd00063">
    <property type="entry name" value="FN3"/>
    <property type="match status" value="1"/>
</dbReference>
<feature type="domain" description="Fibronectin type-III" evidence="5">
    <location>
        <begin position="112"/>
        <end position="219"/>
    </location>
</feature>
<evidence type="ECO:0000259" key="5">
    <source>
        <dbReference type="PROSITE" id="PS50853"/>
    </source>
</evidence>
<dbReference type="InterPro" id="IPR036179">
    <property type="entry name" value="Ig-like_dom_sf"/>
</dbReference>
<evidence type="ECO:0000256" key="1">
    <source>
        <dbReference type="ARBA" id="ARBA00022737"/>
    </source>
</evidence>
<keyword evidence="7" id="KW-1185">Reference proteome</keyword>
<feature type="chain" id="PRO_5039907529" evidence="3">
    <location>
        <begin position="25"/>
        <end position="345"/>
    </location>
</feature>
<dbReference type="Pfam" id="PF13895">
    <property type="entry name" value="Ig_2"/>
    <property type="match status" value="1"/>
</dbReference>
<dbReference type="Gene3D" id="2.60.40.10">
    <property type="entry name" value="Immunoglobulins"/>
    <property type="match status" value="2"/>
</dbReference>
<dbReference type="AlphaFoldDB" id="A0A9J6CEJ2"/>
<dbReference type="InterPro" id="IPR036116">
    <property type="entry name" value="FN3_sf"/>
</dbReference>
<name>A0A9J6CEJ2_POLVA</name>
<keyword evidence="3" id="KW-0732">Signal</keyword>
<dbReference type="Pfam" id="PF00041">
    <property type="entry name" value="fn3"/>
    <property type="match status" value="1"/>
</dbReference>
<dbReference type="SUPFAM" id="SSF49265">
    <property type="entry name" value="Fibronectin type III"/>
    <property type="match status" value="1"/>
</dbReference>
<dbReference type="SMART" id="SM00409">
    <property type="entry name" value="IG"/>
    <property type="match status" value="1"/>
</dbReference>
<proteinExistence type="predicted"/>
<evidence type="ECO:0000259" key="4">
    <source>
        <dbReference type="PROSITE" id="PS50835"/>
    </source>
</evidence>
<feature type="domain" description="Ig-like" evidence="4">
    <location>
        <begin position="35"/>
        <end position="103"/>
    </location>
</feature>
<reference evidence="6" key="1">
    <citation type="submission" date="2021-03" db="EMBL/GenBank/DDBJ databases">
        <title>Chromosome level genome of the anhydrobiotic midge Polypedilum vanderplanki.</title>
        <authorList>
            <person name="Yoshida Y."/>
            <person name="Kikawada T."/>
            <person name="Gusev O."/>
        </authorList>
    </citation>
    <scope>NUCLEOTIDE SEQUENCE</scope>
    <source>
        <strain evidence="6">NIAS01</strain>
        <tissue evidence="6">Whole body or cell culture</tissue>
    </source>
</reference>
<dbReference type="InterPro" id="IPR050964">
    <property type="entry name" value="Striated_Muscle_Regulatory"/>
</dbReference>
<keyword evidence="2" id="KW-0472">Membrane</keyword>
<dbReference type="PROSITE" id="PS50835">
    <property type="entry name" value="IG_LIKE"/>
    <property type="match status" value="1"/>
</dbReference>
<dbReference type="PANTHER" id="PTHR13817">
    <property type="entry name" value="TITIN"/>
    <property type="match status" value="1"/>
</dbReference>
<protein>
    <submittedName>
        <fullName evidence="6">Uncharacterized protein</fullName>
    </submittedName>
</protein>
<evidence type="ECO:0000313" key="7">
    <source>
        <dbReference type="Proteomes" id="UP001107558"/>
    </source>
</evidence>
<dbReference type="InterPro" id="IPR013783">
    <property type="entry name" value="Ig-like_fold"/>
</dbReference>
<dbReference type="SUPFAM" id="SSF48726">
    <property type="entry name" value="Immunoglobulin"/>
    <property type="match status" value="1"/>
</dbReference>
<keyword evidence="2" id="KW-1133">Transmembrane helix</keyword>
<dbReference type="OrthoDB" id="6266590at2759"/>
<organism evidence="6 7">
    <name type="scientific">Polypedilum vanderplanki</name>
    <name type="common">Sleeping chironomid midge</name>
    <dbReference type="NCBI Taxonomy" id="319348"/>
    <lineage>
        <taxon>Eukaryota</taxon>
        <taxon>Metazoa</taxon>
        <taxon>Ecdysozoa</taxon>
        <taxon>Arthropoda</taxon>
        <taxon>Hexapoda</taxon>
        <taxon>Insecta</taxon>
        <taxon>Pterygota</taxon>
        <taxon>Neoptera</taxon>
        <taxon>Endopterygota</taxon>
        <taxon>Diptera</taxon>
        <taxon>Nematocera</taxon>
        <taxon>Chironomoidea</taxon>
        <taxon>Chironomidae</taxon>
        <taxon>Chironominae</taxon>
        <taxon>Polypedilum</taxon>
        <taxon>Polypedilum</taxon>
    </lineage>
</organism>
<evidence type="ECO:0000256" key="2">
    <source>
        <dbReference type="SAM" id="Phobius"/>
    </source>
</evidence>
<gene>
    <name evidence="6" type="ORF">PVAND_010036</name>
</gene>
<dbReference type="SMART" id="SM00408">
    <property type="entry name" value="IGc2"/>
    <property type="match status" value="1"/>
</dbReference>
<dbReference type="InterPro" id="IPR003598">
    <property type="entry name" value="Ig_sub2"/>
</dbReference>
<dbReference type="InterPro" id="IPR003961">
    <property type="entry name" value="FN3_dom"/>
</dbReference>
<sequence>MKSNFAVVAVFILKLLFDVDFVNSLIRRDYSVIAGKNLTIPCEKKSDNETISVLWTRDGNIINSNMNDENSLVFIEITSNDTGLYKCSILKNSSSQSYQEEIVHARVKVKTRPSAVSSFRARATTIIAVLIWEVWRNRTGNSPITDFTAEMRRQPDIFPNNTEEEVEWTRLDPSHITPNARQLEVYHLKPNTSYQFRIWANNEVGSGEIKLTTARTKAPTEEKDLIMRILEDAKEFDTRIWILAVAIVMGTLLILTIGTSVILWKECREYSEDESDKDLVQNMHVILNPGFCDDDEQLRLLSPLKTHFYGYSTHHHHHHNDDYEKDMTFSRKMSIFFTGNTIKRI</sequence>
<feature type="signal peptide" evidence="3">
    <location>
        <begin position="1"/>
        <end position="24"/>
    </location>
</feature>
<evidence type="ECO:0000256" key="3">
    <source>
        <dbReference type="SAM" id="SignalP"/>
    </source>
</evidence>
<accession>A0A9J6CEJ2</accession>
<dbReference type="InterPro" id="IPR007110">
    <property type="entry name" value="Ig-like_dom"/>
</dbReference>
<dbReference type="EMBL" id="JADBJN010000001">
    <property type="protein sequence ID" value="KAG5680530.1"/>
    <property type="molecule type" value="Genomic_DNA"/>
</dbReference>
<dbReference type="PROSITE" id="PS50853">
    <property type="entry name" value="FN3"/>
    <property type="match status" value="1"/>
</dbReference>
<dbReference type="PANTHER" id="PTHR13817:SF166">
    <property type="entry name" value="NEURONAL IGCAM-RELATED"/>
    <property type="match status" value="1"/>
</dbReference>
<evidence type="ECO:0000313" key="6">
    <source>
        <dbReference type="EMBL" id="KAG5680530.1"/>
    </source>
</evidence>
<keyword evidence="1" id="KW-0677">Repeat</keyword>
<dbReference type="SMART" id="SM00060">
    <property type="entry name" value="FN3"/>
    <property type="match status" value="1"/>
</dbReference>